<evidence type="ECO:0000313" key="7">
    <source>
        <dbReference type="Proteomes" id="UP000054498"/>
    </source>
</evidence>
<feature type="region of interest" description="Disordered" evidence="5">
    <location>
        <begin position="114"/>
        <end position="142"/>
    </location>
</feature>
<dbReference type="Proteomes" id="UP000054498">
    <property type="component" value="Unassembled WGS sequence"/>
</dbReference>
<feature type="compositionally biased region" description="Acidic residues" evidence="5">
    <location>
        <begin position="48"/>
        <end position="57"/>
    </location>
</feature>
<comment type="cofactor">
    <cofactor evidence="4">
        <name>Fe(2+)</name>
        <dbReference type="ChEBI" id="CHEBI:29033"/>
    </cofactor>
    <text evidence="4">Binds 1 Fe(2+) ion per subunit.</text>
</comment>
<dbReference type="OrthoDB" id="1069523at2759"/>
<proteinExistence type="inferred from homology"/>
<evidence type="ECO:0000256" key="4">
    <source>
        <dbReference type="PIRSR" id="PIRSR604294-1"/>
    </source>
</evidence>
<evidence type="ECO:0000256" key="1">
    <source>
        <dbReference type="ARBA" id="ARBA00006787"/>
    </source>
</evidence>
<feature type="compositionally biased region" description="Basic and acidic residues" evidence="5">
    <location>
        <begin position="132"/>
        <end position="142"/>
    </location>
</feature>
<evidence type="ECO:0000256" key="2">
    <source>
        <dbReference type="ARBA" id="ARBA00022723"/>
    </source>
</evidence>
<evidence type="ECO:0008006" key="8">
    <source>
        <dbReference type="Google" id="ProtNLM"/>
    </source>
</evidence>
<gene>
    <name evidence="6" type="ORF">MNEG_14263</name>
</gene>
<dbReference type="STRING" id="145388.A0A0D2MF14"/>
<dbReference type="RefSeq" id="XP_013892720.1">
    <property type="nucleotide sequence ID" value="XM_014037266.1"/>
</dbReference>
<dbReference type="GO" id="GO:0010436">
    <property type="term" value="F:carotenoid dioxygenase activity"/>
    <property type="evidence" value="ECO:0007669"/>
    <property type="project" value="TreeGrafter"/>
</dbReference>
<reference evidence="6 7" key="1">
    <citation type="journal article" date="2013" name="BMC Genomics">
        <title>Reconstruction of the lipid metabolism for the microalga Monoraphidium neglectum from its genome sequence reveals characteristics suitable for biofuel production.</title>
        <authorList>
            <person name="Bogen C."/>
            <person name="Al-Dilaimi A."/>
            <person name="Albersmeier A."/>
            <person name="Wichmann J."/>
            <person name="Grundmann M."/>
            <person name="Rupp O."/>
            <person name="Lauersen K.J."/>
            <person name="Blifernez-Klassen O."/>
            <person name="Kalinowski J."/>
            <person name="Goesmann A."/>
            <person name="Mussgnug J.H."/>
            <person name="Kruse O."/>
        </authorList>
    </citation>
    <scope>NUCLEOTIDE SEQUENCE [LARGE SCALE GENOMIC DNA]</scope>
    <source>
        <strain evidence="6 7">SAG 48.87</strain>
    </source>
</reference>
<organism evidence="6 7">
    <name type="scientific">Monoraphidium neglectum</name>
    <dbReference type="NCBI Taxonomy" id="145388"/>
    <lineage>
        <taxon>Eukaryota</taxon>
        <taxon>Viridiplantae</taxon>
        <taxon>Chlorophyta</taxon>
        <taxon>core chlorophytes</taxon>
        <taxon>Chlorophyceae</taxon>
        <taxon>CS clade</taxon>
        <taxon>Sphaeropleales</taxon>
        <taxon>Selenastraceae</taxon>
        <taxon>Monoraphidium</taxon>
    </lineage>
</organism>
<keyword evidence="3 4" id="KW-0408">Iron</keyword>
<keyword evidence="7" id="KW-1185">Reference proteome</keyword>
<evidence type="ECO:0000256" key="3">
    <source>
        <dbReference type="ARBA" id="ARBA00023004"/>
    </source>
</evidence>
<dbReference type="Pfam" id="PF03055">
    <property type="entry name" value="RPE65"/>
    <property type="match status" value="1"/>
</dbReference>
<dbReference type="GeneID" id="25731808"/>
<dbReference type="EMBL" id="KK104583">
    <property type="protein sequence ID" value="KIY93700.1"/>
    <property type="molecule type" value="Genomic_DNA"/>
</dbReference>
<feature type="binding site" evidence="4">
    <location>
        <position position="101"/>
    </location>
    <ligand>
        <name>Fe cation</name>
        <dbReference type="ChEBI" id="CHEBI:24875"/>
        <note>catalytic</note>
    </ligand>
</feature>
<keyword evidence="2 4" id="KW-0479">Metal-binding</keyword>
<dbReference type="InterPro" id="IPR004294">
    <property type="entry name" value="Carotenoid_Oase"/>
</dbReference>
<dbReference type="GO" id="GO:0046872">
    <property type="term" value="F:metal ion binding"/>
    <property type="evidence" value="ECO:0007669"/>
    <property type="project" value="UniProtKB-KW"/>
</dbReference>
<dbReference type="KEGG" id="mng:MNEG_14263"/>
<comment type="similarity">
    <text evidence="1">Belongs to the carotenoid oxygenase family.</text>
</comment>
<dbReference type="PANTHER" id="PTHR10543">
    <property type="entry name" value="BETA-CAROTENE DIOXYGENASE"/>
    <property type="match status" value="1"/>
</dbReference>
<evidence type="ECO:0000256" key="5">
    <source>
        <dbReference type="SAM" id="MobiDB-lite"/>
    </source>
</evidence>
<feature type="region of interest" description="Disordered" evidence="5">
    <location>
        <begin position="1"/>
        <end position="58"/>
    </location>
</feature>
<dbReference type="GO" id="GO:0016121">
    <property type="term" value="P:carotene catabolic process"/>
    <property type="evidence" value="ECO:0007669"/>
    <property type="project" value="TreeGrafter"/>
</dbReference>
<feature type="compositionally biased region" description="Gly residues" evidence="5">
    <location>
        <begin position="116"/>
        <end position="127"/>
    </location>
</feature>
<sequence>YAGPRSLVMEPIFVPKRRQHDVIDPTPRNDEEGDNSGPQGGAAAGQEGEQEETDEDAGWLISTVYDAERGRGTLCIFDAARVSAGPVARLWLPHHLPSGLHGSWSPEFCGPADAVDGGGGSDGGGGASAALRWREPTKIRPL</sequence>
<dbReference type="PANTHER" id="PTHR10543:SF138">
    <property type="entry name" value="CAROTENOID OXYGENASE"/>
    <property type="match status" value="1"/>
</dbReference>
<name>A0A0D2MF14_9CHLO</name>
<feature type="non-terminal residue" evidence="6">
    <location>
        <position position="1"/>
    </location>
</feature>
<feature type="compositionally biased region" description="Basic and acidic residues" evidence="5">
    <location>
        <begin position="20"/>
        <end position="30"/>
    </location>
</feature>
<evidence type="ECO:0000313" key="6">
    <source>
        <dbReference type="EMBL" id="KIY93700.1"/>
    </source>
</evidence>
<dbReference type="AlphaFoldDB" id="A0A0D2MF14"/>
<accession>A0A0D2MF14</accession>
<protein>
    <recommendedName>
        <fullName evidence="8">Dioxygenase</fullName>
    </recommendedName>
</protein>